<dbReference type="Pfam" id="PF20628">
    <property type="entry name" value="Dyp_perox_C"/>
    <property type="match status" value="1"/>
</dbReference>
<comment type="caution">
    <text evidence="19">The sequence shown here is derived from an EMBL/GenBank/DDBJ whole genome shotgun (WGS) entry which is preliminary data.</text>
</comment>
<keyword evidence="3 15" id="KW-0575">Peroxidase</keyword>
<evidence type="ECO:0000256" key="12">
    <source>
        <dbReference type="ARBA" id="ARBA00048856"/>
    </source>
</evidence>
<evidence type="ECO:0000256" key="16">
    <source>
        <dbReference type="SAM" id="MobiDB-lite"/>
    </source>
</evidence>
<evidence type="ECO:0000256" key="8">
    <source>
        <dbReference type="ARBA" id="ARBA00023004"/>
    </source>
</evidence>
<dbReference type="InterPro" id="IPR019546">
    <property type="entry name" value="TAT_signal_bac_arc"/>
</dbReference>
<comment type="subcellular location">
    <subcellularLocation>
        <location evidence="1">Cell envelope</location>
    </subcellularLocation>
</comment>
<evidence type="ECO:0000256" key="13">
    <source>
        <dbReference type="PIRSR" id="PIRSR606313-1"/>
    </source>
</evidence>
<evidence type="ECO:0000259" key="18">
    <source>
        <dbReference type="Pfam" id="PF20628"/>
    </source>
</evidence>
<evidence type="ECO:0000256" key="9">
    <source>
        <dbReference type="ARBA" id="ARBA00023239"/>
    </source>
</evidence>
<protein>
    <recommendedName>
        <fullName evidence="10 15">Deferrochelatase</fullName>
        <ecNumber evidence="15">1.11.1.-</ecNumber>
    </recommendedName>
    <alternativeName>
        <fullName evidence="11 15">Peroxidase EfeB</fullName>
    </alternativeName>
</protein>
<evidence type="ECO:0000256" key="3">
    <source>
        <dbReference type="ARBA" id="ARBA00022559"/>
    </source>
</evidence>
<dbReference type="GO" id="GO:0004325">
    <property type="term" value="F:ferrochelatase activity"/>
    <property type="evidence" value="ECO:0007669"/>
    <property type="project" value="UniProtKB-EC"/>
</dbReference>
<comment type="similarity">
    <text evidence="2">Belongs to the DyP-type peroxidase family. EfeB subfamily.</text>
</comment>
<dbReference type="NCBIfam" id="TIGR01409">
    <property type="entry name" value="TAT_signal_seq"/>
    <property type="match status" value="1"/>
</dbReference>
<dbReference type="GO" id="GO:0046872">
    <property type="term" value="F:metal ion binding"/>
    <property type="evidence" value="ECO:0007669"/>
    <property type="project" value="UniProtKB-KW"/>
</dbReference>
<dbReference type="GO" id="GO:0020037">
    <property type="term" value="F:heme binding"/>
    <property type="evidence" value="ECO:0007669"/>
    <property type="project" value="InterPro"/>
</dbReference>
<dbReference type="AlphaFoldDB" id="A0A086Y3P6"/>
<evidence type="ECO:0000256" key="4">
    <source>
        <dbReference type="ARBA" id="ARBA00022617"/>
    </source>
</evidence>
<dbReference type="Proteomes" id="UP000028824">
    <property type="component" value="Unassembled WGS sequence"/>
</dbReference>
<evidence type="ECO:0000256" key="7">
    <source>
        <dbReference type="ARBA" id="ARBA00023002"/>
    </source>
</evidence>
<keyword evidence="9" id="KW-0456">Lyase</keyword>
<evidence type="ECO:0000256" key="6">
    <source>
        <dbReference type="ARBA" id="ARBA00022729"/>
    </source>
</evidence>
<dbReference type="PANTHER" id="PTHR30521">
    <property type="entry name" value="DEFERROCHELATASE/PEROXIDASE"/>
    <property type="match status" value="1"/>
</dbReference>
<evidence type="ECO:0000256" key="14">
    <source>
        <dbReference type="PIRSR" id="PIRSR606313-2"/>
    </source>
</evidence>
<dbReference type="PANTHER" id="PTHR30521:SF4">
    <property type="entry name" value="DEFERROCHELATASE"/>
    <property type="match status" value="1"/>
</dbReference>
<evidence type="ECO:0000313" key="19">
    <source>
        <dbReference type="EMBL" id="KFI28896.1"/>
    </source>
</evidence>
<feature type="domain" description="Dyp-type peroxidase N-terminal" evidence="17">
    <location>
        <begin position="60"/>
        <end position="210"/>
    </location>
</feature>
<dbReference type="GO" id="GO:0033212">
    <property type="term" value="P:iron import into cell"/>
    <property type="evidence" value="ECO:0007669"/>
    <property type="project" value="InterPro"/>
</dbReference>
<evidence type="ECO:0000256" key="5">
    <source>
        <dbReference type="ARBA" id="ARBA00022723"/>
    </source>
</evidence>
<comment type="function">
    <text evidence="15">Involved in the recovery of exogenous heme iron. Extracts iron from heme while preserving the protoporphyrin ring intact.</text>
</comment>
<dbReference type="STRING" id="1105367.CG50_11875"/>
<feature type="binding site" evidence="13">
    <location>
        <position position="331"/>
    </location>
    <ligand>
        <name>heme b</name>
        <dbReference type="ChEBI" id="CHEBI:60344"/>
    </ligand>
</feature>
<evidence type="ECO:0000313" key="20">
    <source>
        <dbReference type="Proteomes" id="UP000028824"/>
    </source>
</evidence>
<dbReference type="EMBL" id="JFZB01000005">
    <property type="protein sequence ID" value="KFI28896.1"/>
    <property type="molecule type" value="Genomic_DNA"/>
</dbReference>
<dbReference type="NCBIfam" id="TIGR01412">
    <property type="entry name" value="tat_substr_1"/>
    <property type="match status" value="1"/>
</dbReference>
<dbReference type="PROSITE" id="PS51404">
    <property type="entry name" value="DYP_PEROXIDASE"/>
    <property type="match status" value="1"/>
</dbReference>
<evidence type="ECO:0000259" key="17">
    <source>
        <dbReference type="Pfam" id="PF04261"/>
    </source>
</evidence>
<dbReference type="GO" id="GO:0004601">
    <property type="term" value="F:peroxidase activity"/>
    <property type="evidence" value="ECO:0007669"/>
    <property type="project" value="UniProtKB-KW"/>
</dbReference>
<dbReference type="GO" id="GO:0005829">
    <property type="term" value="C:cytosol"/>
    <property type="evidence" value="ECO:0007669"/>
    <property type="project" value="TreeGrafter"/>
</dbReference>
<accession>A0A086Y3P6</accession>
<comment type="cofactor">
    <cofactor evidence="13 15">
        <name>heme b</name>
        <dbReference type="ChEBI" id="CHEBI:60344"/>
    </cofactor>
    <text evidence="13 15">Binds 1 heme b (iron(II)-protoporphyrin IX) group non-covalently per subunit.</text>
</comment>
<feature type="binding site" evidence="14">
    <location>
        <position position="295"/>
    </location>
    <ligand>
        <name>protoporphyrin IX</name>
        <dbReference type="ChEBI" id="CHEBI:57306"/>
    </ligand>
</feature>
<organism evidence="19 20">
    <name type="scientific">Paenirhodobacter enshiensis</name>
    <dbReference type="NCBI Taxonomy" id="1105367"/>
    <lineage>
        <taxon>Bacteria</taxon>
        <taxon>Pseudomonadati</taxon>
        <taxon>Pseudomonadota</taxon>
        <taxon>Alphaproteobacteria</taxon>
        <taxon>Rhodobacterales</taxon>
        <taxon>Rhodobacter group</taxon>
        <taxon>Paenirhodobacter</taxon>
    </lineage>
</organism>
<name>A0A086Y3P6_9RHOB</name>
<dbReference type="NCBIfam" id="TIGR01413">
    <property type="entry name" value="Dyp_perox_fam"/>
    <property type="match status" value="1"/>
</dbReference>
<evidence type="ECO:0000256" key="15">
    <source>
        <dbReference type="RuleBase" id="RU365017"/>
    </source>
</evidence>
<evidence type="ECO:0000256" key="10">
    <source>
        <dbReference type="ARBA" id="ARBA00033771"/>
    </source>
</evidence>
<dbReference type="InterPro" id="IPR006313">
    <property type="entry name" value="EfeB/EfeN"/>
</dbReference>
<keyword evidence="5 13" id="KW-0479">Metal-binding</keyword>
<dbReference type="InterPro" id="IPR006314">
    <property type="entry name" value="Dyp_peroxidase"/>
</dbReference>
<gene>
    <name evidence="19" type="ORF">CG50_11875</name>
</gene>
<feature type="compositionally biased region" description="Basic and acidic residues" evidence="16">
    <location>
        <begin position="310"/>
        <end position="320"/>
    </location>
</feature>
<feature type="region of interest" description="Disordered" evidence="16">
    <location>
        <begin position="287"/>
        <end position="320"/>
    </location>
</feature>
<dbReference type="PROSITE" id="PS51318">
    <property type="entry name" value="TAT"/>
    <property type="match status" value="1"/>
</dbReference>
<keyword evidence="7 15" id="KW-0560">Oxidoreductase</keyword>
<feature type="binding site" evidence="13">
    <location>
        <begin position="336"/>
        <end position="338"/>
    </location>
    <ligand>
        <name>heme b</name>
        <dbReference type="ChEBI" id="CHEBI:60344"/>
    </ligand>
</feature>
<keyword evidence="4 13" id="KW-0349">Heme</keyword>
<evidence type="ECO:0000256" key="1">
    <source>
        <dbReference type="ARBA" id="ARBA00004196"/>
    </source>
</evidence>
<evidence type="ECO:0000256" key="2">
    <source>
        <dbReference type="ARBA" id="ARBA00005365"/>
    </source>
</evidence>
<dbReference type="Pfam" id="PF04261">
    <property type="entry name" value="Dyp_perox_N"/>
    <property type="match status" value="1"/>
</dbReference>
<keyword evidence="20" id="KW-1185">Reference proteome</keyword>
<reference evidence="19 20" key="1">
    <citation type="submission" date="2014-03" db="EMBL/GenBank/DDBJ databases">
        <title>Genome of Paenirhodobacter enshiensis DW2-9.</title>
        <authorList>
            <person name="Wang D."/>
            <person name="Wang G."/>
        </authorList>
    </citation>
    <scope>NUCLEOTIDE SEQUENCE [LARGE SCALE GENOMIC DNA]</scope>
    <source>
        <strain evidence="19 20">DW2-9</strain>
    </source>
</reference>
<dbReference type="InterPro" id="IPR048327">
    <property type="entry name" value="Dyp_perox_N"/>
</dbReference>
<dbReference type="InterPro" id="IPR048328">
    <property type="entry name" value="Dyp_perox_C"/>
</dbReference>
<proteinExistence type="inferred from homology"/>
<feature type="binding site" evidence="13">
    <location>
        <position position="349"/>
    </location>
    <ligand>
        <name>heme b</name>
        <dbReference type="ChEBI" id="CHEBI:60344"/>
    </ligand>
</feature>
<dbReference type="SUPFAM" id="SSF54909">
    <property type="entry name" value="Dimeric alpha+beta barrel"/>
    <property type="match status" value="1"/>
</dbReference>
<evidence type="ECO:0000256" key="11">
    <source>
        <dbReference type="ARBA" id="ARBA00033775"/>
    </source>
</evidence>
<feature type="domain" description="Dyp-type peroxidase C-terminal" evidence="18">
    <location>
        <begin position="226"/>
        <end position="411"/>
    </location>
</feature>
<dbReference type="eggNOG" id="COG2837">
    <property type="taxonomic scope" value="Bacteria"/>
</dbReference>
<comment type="catalytic activity">
    <reaction evidence="12">
        <text>heme b + 2 H(+) = protoporphyrin IX + Fe(2+)</text>
        <dbReference type="Rhea" id="RHEA:22584"/>
        <dbReference type="ChEBI" id="CHEBI:15378"/>
        <dbReference type="ChEBI" id="CHEBI:29033"/>
        <dbReference type="ChEBI" id="CHEBI:57306"/>
        <dbReference type="ChEBI" id="CHEBI:60344"/>
        <dbReference type="EC" id="4.98.1.1"/>
    </reaction>
    <physiologicalReaction direction="left-to-right" evidence="12">
        <dbReference type="Rhea" id="RHEA:22585"/>
    </physiologicalReaction>
</comment>
<dbReference type="GO" id="GO:0030313">
    <property type="term" value="C:cell envelope"/>
    <property type="evidence" value="ECO:0007669"/>
    <property type="project" value="UniProtKB-SubCell"/>
</dbReference>
<dbReference type="InterPro" id="IPR011008">
    <property type="entry name" value="Dimeric_a/b-barrel"/>
</dbReference>
<keyword evidence="6" id="KW-0732">Signal</keyword>
<keyword evidence="8 13" id="KW-0408">Iron</keyword>
<dbReference type="InterPro" id="IPR006311">
    <property type="entry name" value="TAT_signal"/>
</dbReference>
<dbReference type="EC" id="1.11.1.-" evidence="15"/>
<sequence length="429" mass="45869">MAQAGTSRRDLLKGLGIGVGAGVASVIGAGQVAAAPMVGDAPKADADTSAQRVPFYGAHQAGIVNPRPAAGIIASFDIVATDLDQFETMMKLLTARIAFLTAGGAVAMRDPKLPPEDSGILGPDIAPDNLTVTVGLGDSFFEKTDWGKALKPNALDRMTQFPNDALDAALCHGDLSLQFCANTPDTAIHALRDIMKSLSEYLVMNWMMPGDVPQAKPAADGTTPSARNLLGFRDGSGNPDSTDEAKMRQVVWVTPENGEPGWALGGSYQVVRLIRNKVEHWDRTPLQEQERDFGRRKISGAPLDGGPNATERDVPDYSKDPEGKVTSFLSHIRRANPRTPETEANLILRRPFNYTSGALKNGQIDQGLIFICYQADLGMGFITVQSRLNGEAMEEYFKPFGGGYFFVLPGVSGPGDYLGSTLVSAARSL</sequence>